<organism evidence="1 2">
    <name type="scientific">Ditylenchus destructor</name>
    <dbReference type="NCBI Taxonomy" id="166010"/>
    <lineage>
        <taxon>Eukaryota</taxon>
        <taxon>Metazoa</taxon>
        <taxon>Ecdysozoa</taxon>
        <taxon>Nematoda</taxon>
        <taxon>Chromadorea</taxon>
        <taxon>Rhabditida</taxon>
        <taxon>Tylenchina</taxon>
        <taxon>Tylenchomorpha</taxon>
        <taxon>Sphaerularioidea</taxon>
        <taxon>Anguinidae</taxon>
        <taxon>Anguininae</taxon>
        <taxon>Ditylenchus</taxon>
    </lineage>
</organism>
<comment type="caution">
    <text evidence="1">The sequence shown here is derived from an EMBL/GenBank/DDBJ whole genome shotgun (WGS) entry which is preliminary data.</text>
</comment>
<name>A0AAD4MT04_9BILA</name>
<reference evidence="1" key="1">
    <citation type="submission" date="2022-01" db="EMBL/GenBank/DDBJ databases">
        <title>Genome Sequence Resource for Two Populations of Ditylenchus destructor, the Migratory Endoparasitic Phytonematode.</title>
        <authorList>
            <person name="Zhang H."/>
            <person name="Lin R."/>
            <person name="Xie B."/>
        </authorList>
    </citation>
    <scope>NUCLEOTIDE SEQUENCE</scope>
    <source>
        <strain evidence="1">BazhouSP</strain>
    </source>
</reference>
<evidence type="ECO:0000313" key="2">
    <source>
        <dbReference type="Proteomes" id="UP001201812"/>
    </source>
</evidence>
<accession>A0AAD4MT04</accession>
<protein>
    <submittedName>
        <fullName evidence="1">Uncharacterized protein</fullName>
    </submittedName>
</protein>
<dbReference type="Proteomes" id="UP001201812">
    <property type="component" value="Unassembled WGS sequence"/>
</dbReference>
<gene>
    <name evidence="1" type="ORF">DdX_15167</name>
</gene>
<evidence type="ECO:0000313" key="1">
    <source>
        <dbReference type="EMBL" id="KAI1703014.1"/>
    </source>
</evidence>
<dbReference type="AlphaFoldDB" id="A0AAD4MT04"/>
<sequence>MIKIVSSQSIKRPCSAIAGASGSAAKKRSRKPVEISDDSWLEALKFLNGRRCSKMRLVSRQLNGVVERNFSRLLLAIIDRVEMILEKREKTEVNMIVADSTIVGKKDQWFMDRDIGLDLPADIQLNNAIIGVELKKNCCADLCILGPAQKQEPTPCEKTRPCFFRKKFETDIIFSAEFSPHRNKYSWASMAYFLKLLYDPSTYVKAGWCLCPIALCHKKAESSKRPAEDRH</sequence>
<proteinExistence type="predicted"/>
<keyword evidence="2" id="KW-1185">Reference proteome</keyword>
<dbReference type="EMBL" id="JAKKPZ010000089">
    <property type="protein sequence ID" value="KAI1703014.1"/>
    <property type="molecule type" value="Genomic_DNA"/>
</dbReference>